<dbReference type="Gene3D" id="2.60.120.10">
    <property type="entry name" value="Jelly Rolls"/>
    <property type="match status" value="1"/>
</dbReference>
<evidence type="ECO:0000259" key="4">
    <source>
        <dbReference type="PROSITE" id="PS51063"/>
    </source>
</evidence>
<organism evidence="5 6">
    <name type="scientific">Sphingomonas parva</name>
    <dbReference type="NCBI Taxonomy" id="2555898"/>
    <lineage>
        <taxon>Bacteria</taxon>
        <taxon>Pseudomonadati</taxon>
        <taxon>Pseudomonadota</taxon>
        <taxon>Alphaproteobacteria</taxon>
        <taxon>Sphingomonadales</taxon>
        <taxon>Sphingomonadaceae</taxon>
        <taxon>Sphingomonas</taxon>
    </lineage>
</organism>
<sequence length="259" mass="27145">MIKNGAARADGDAAKVNFAGNRLLATFSPAERALLTGAALPVSLRKGEILWQPGEAIPASYFPCAGTQISLAVDLADGARVDVATIGKEGAAGGIVSCGTAHAFGTASVQVGGAAIRVDLAELEAAKARSAHIKSLFCRYSDALLAQVMQSVACNASHALEARLCRWLLSSHDRAAGDDIPVTQGVLAEMLGVQRTTTNMVLKTLSNSGAVELKRGTIRVLSRATLEELACECYRVVEEHFARVLPPLKPQQVVPDDEA</sequence>
<keyword evidence="6" id="KW-1185">Reference proteome</keyword>
<feature type="domain" description="HTH crp-type" evidence="4">
    <location>
        <begin position="158"/>
        <end position="224"/>
    </location>
</feature>
<gene>
    <name evidence="5" type="ORF">E2493_02415</name>
</gene>
<evidence type="ECO:0000313" key="6">
    <source>
        <dbReference type="Proteomes" id="UP000298213"/>
    </source>
</evidence>
<dbReference type="PANTHER" id="PTHR24567">
    <property type="entry name" value="CRP FAMILY TRANSCRIPTIONAL REGULATORY PROTEIN"/>
    <property type="match status" value="1"/>
</dbReference>
<evidence type="ECO:0000256" key="1">
    <source>
        <dbReference type="ARBA" id="ARBA00023015"/>
    </source>
</evidence>
<dbReference type="GO" id="GO:0003700">
    <property type="term" value="F:DNA-binding transcription factor activity"/>
    <property type="evidence" value="ECO:0007669"/>
    <property type="project" value="TreeGrafter"/>
</dbReference>
<accession>A0A4Y8ZYP4</accession>
<dbReference type="GO" id="GO:0003677">
    <property type="term" value="F:DNA binding"/>
    <property type="evidence" value="ECO:0007669"/>
    <property type="project" value="UniProtKB-KW"/>
</dbReference>
<keyword evidence="1" id="KW-0805">Transcription regulation</keyword>
<dbReference type="Pfam" id="PF13545">
    <property type="entry name" value="HTH_Crp_2"/>
    <property type="match status" value="1"/>
</dbReference>
<dbReference type="AlphaFoldDB" id="A0A4Y8ZYP4"/>
<reference evidence="5 6" key="1">
    <citation type="submission" date="2019-03" db="EMBL/GenBank/DDBJ databases">
        <title>Genome sequence of Sphingomonas sp. 17J27-24.</title>
        <authorList>
            <person name="Kim M."/>
            <person name="Maeng S."/>
            <person name="Sathiyaraj S."/>
        </authorList>
    </citation>
    <scope>NUCLEOTIDE SEQUENCE [LARGE SCALE GENOMIC DNA]</scope>
    <source>
        <strain evidence="5 6">17J27-24</strain>
    </source>
</reference>
<protein>
    <submittedName>
        <fullName evidence="5">Crp/Fnr family transcriptional regulator</fullName>
    </submittedName>
</protein>
<dbReference type="InterPro" id="IPR012318">
    <property type="entry name" value="HTH_CRP"/>
</dbReference>
<dbReference type="PROSITE" id="PS51063">
    <property type="entry name" value="HTH_CRP_2"/>
    <property type="match status" value="1"/>
</dbReference>
<keyword evidence="2" id="KW-0238">DNA-binding</keyword>
<dbReference type="RefSeq" id="WP_135083340.1">
    <property type="nucleotide sequence ID" value="NZ_SPDV01000002.1"/>
</dbReference>
<dbReference type="EMBL" id="SPDV01000002">
    <property type="protein sequence ID" value="TFI60119.1"/>
    <property type="molecule type" value="Genomic_DNA"/>
</dbReference>
<dbReference type="Proteomes" id="UP000298213">
    <property type="component" value="Unassembled WGS sequence"/>
</dbReference>
<keyword evidence="3" id="KW-0804">Transcription</keyword>
<dbReference type="InterPro" id="IPR036390">
    <property type="entry name" value="WH_DNA-bd_sf"/>
</dbReference>
<comment type="caution">
    <text evidence="5">The sequence shown here is derived from an EMBL/GenBank/DDBJ whole genome shotgun (WGS) entry which is preliminary data.</text>
</comment>
<evidence type="ECO:0000256" key="3">
    <source>
        <dbReference type="ARBA" id="ARBA00023163"/>
    </source>
</evidence>
<dbReference type="OrthoDB" id="7506088at2"/>
<evidence type="ECO:0000256" key="2">
    <source>
        <dbReference type="ARBA" id="ARBA00023125"/>
    </source>
</evidence>
<dbReference type="InterPro" id="IPR018490">
    <property type="entry name" value="cNMP-bd_dom_sf"/>
</dbReference>
<dbReference type="InterPro" id="IPR050397">
    <property type="entry name" value="Env_Response_Regulators"/>
</dbReference>
<dbReference type="SMART" id="SM00419">
    <property type="entry name" value="HTH_CRP"/>
    <property type="match status" value="1"/>
</dbReference>
<dbReference type="PANTHER" id="PTHR24567:SF74">
    <property type="entry name" value="HTH-TYPE TRANSCRIPTIONAL REGULATOR ARCR"/>
    <property type="match status" value="1"/>
</dbReference>
<dbReference type="GO" id="GO:0005829">
    <property type="term" value="C:cytosol"/>
    <property type="evidence" value="ECO:0007669"/>
    <property type="project" value="TreeGrafter"/>
</dbReference>
<dbReference type="InterPro" id="IPR014710">
    <property type="entry name" value="RmlC-like_jellyroll"/>
</dbReference>
<dbReference type="SUPFAM" id="SSF46785">
    <property type="entry name" value="Winged helix' DNA-binding domain"/>
    <property type="match status" value="1"/>
</dbReference>
<name>A0A4Y8ZYP4_9SPHN</name>
<dbReference type="SUPFAM" id="SSF51206">
    <property type="entry name" value="cAMP-binding domain-like"/>
    <property type="match status" value="1"/>
</dbReference>
<proteinExistence type="predicted"/>
<evidence type="ECO:0000313" key="5">
    <source>
        <dbReference type="EMBL" id="TFI60119.1"/>
    </source>
</evidence>